<dbReference type="InterPro" id="IPR003661">
    <property type="entry name" value="HisK_dim/P_dom"/>
</dbReference>
<feature type="modified residue" description="4-aspartylphosphate" evidence="10">
    <location>
        <position position="1089"/>
    </location>
</feature>
<dbReference type="KEGG" id="qdo:H9Q78_11280"/>
<dbReference type="CDD" id="cd17546">
    <property type="entry name" value="REC_hyHK_CKI1_RcsC-like"/>
    <property type="match status" value="2"/>
</dbReference>
<dbReference type="SUPFAM" id="SSF55785">
    <property type="entry name" value="PYP-like sensor domain (PAS domain)"/>
    <property type="match status" value="4"/>
</dbReference>
<dbReference type="SMART" id="SM00388">
    <property type="entry name" value="HisKA"/>
    <property type="match status" value="1"/>
</dbReference>
<dbReference type="InterPro" id="IPR001789">
    <property type="entry name" value="Sig_transdc_resp-reg_receiver"/>
</dbReference>
<dbReference type="SUPFAM" id="SSF52172">
    <property type="entry name" value="CheY-like"/>
    <property type="match status" value="2"/>
</dbReference>
<gene>
    <name evidence="15" type="ORF">H9Q78_11280</name>
</gene>
<dbReference type="InterPro" id="IPR035965">
    <property type="entry name" value="PAS-like_dom_sf"/>
</dbReference>
<evidence type="ECO:0000259" key="14">
    <source>
        <dbReference type="PROSITE" id="PS50113"/>
    </source>
</evidence>
<feature type="domain" description="PAC" evidence="14">
    <location>
        <begin position="452"/>
        <end position="504"/>
    </location>
</feature>
<dbReference type="Gene3D" id="3.40.50.2300">
    <property type="match status" value="2"/>
</dbReference>
<dbReference type="PANTHER" id="PTHR45339:SF1">
    <property type="entry name" value="HYBRID SIGNAL TRANSDUCTION HISTIDINE KINASE J"/>
    <property type="match status" value="1"/>
</dbReference>
<feature type="domain" description="Response regulatory" evidence="13">
    <location>
        <begin position="1176"/>
        <end position="1297"/>
    </location>
</feature>
<keyword evidence="7" id="KW-0902">Two-component regulatory system</keyword>
<dbReference type="InterPro" id="IPR011006">
    <property type="entry name" value="CheY-like_superfamily"/>
</dbReference>
<evidence type="ECO:0000256" key="4">
    <source>
        <dbReference type="ARBA" id="ARBA00018672"/>
    </source>
</evidence>
<dbReference type="EC" id="2.7.13.3" evidence="3"/>
<evidence type="ECO:0000256" key="8">
    <source>
        <dbReference type="ARBA" id="ARBA00024867"/>
    </source>
</evidence>
<accession>A0A7G9G2J1</accession>
<evidence type="ECO:0000256" key="3">
    <source>
        <dbReference type="ARBA" id="ARBA00012438"/>
    </source>
</evidence>
<dbReference type="FunFam" id="3.30.565.10:FF:000010">
    <property type="entry name" value="Sensor histidine kinase RcsC"/>
    <property type="match status" value="1"/>
</dbReference>
<dbReference type="InterPro" id="IPR000014">
    <property type="entry name" value="PAS"/>
</dbReference>
<keyword evidence="6" id="KW-0808">Transferase</keyword>
<dbReference type="RefSeq" id="WP_249301800.1">
    <property type="nucleotide sequence ID" value="NZ_CP060634.1"/>
</dbReference>
<dbReference type="SMART" id="SM00086">
    <property type="entry name" value="PAC"/>
    <property type="match status" value="4"/>
</dbReference>
<comment type="similarity">
    <text evidence="2">In the N-terminal section; belongs to the phytochrome family.</text>
</comment>
<evidence type="ECO:0000256" key="2">
    <source>
        <dbReference type="ARBA" id="ARBA00006402"/>
    </source>
</evidence>
<dbReference type="NCBIfam" id="TIGR00229">
    <property type="entry name" value="sensory_box"/>
    <property type="match status" value="2"/>
</dbReference>
<evidence type="ECO:0000313" key="16">
    <source>
        <dbReference type="Proteomes" id="UP000515823"/>
    </source>
</evidence>
<evidence type="ECO:0000256" key="5">
    <source>
        <dbReference type="ARBA" id="ARBA00022553"/>
    </source>
</evidence>
<dbReference type="InterPro" id="IPR001610">
    <property type="entry name" value="PAC"/>
</dbReference>
<dbReference type="Gene3D" id="3.30.450.20">
    <property type="entry name" value="PAS domain"/>
    <property type="match status" value="4"/>
</dbReference>
<evidence type="ECO:0000256" key="9">
    <source>
        <dbReference type="ARBA" id="ARBA00074306"/>
    </source>
</evidence>
<dbReference type="Pfam" id="PF02518">
    <property type="entry name" value="HATPase_c"/>
    <property type="match status" value="1"/>
</dbReference>
<dbReference type="SMART" id="SM00387">
    <property type="entry name" value="HATPase_c"/>
    <property type="match status" value="1"/>
</dbReference>
<name>A0A7G9G2J1_9FIRM</name>
<dbReference type="CDD" id="cd16922">
    <property type="entry name" value="HATPase_EvgS-ArcB-TorS-like"/>
    <property type="match status" value="1"/>
</dbReference>
<evidence type="ECO:0000256" key="10">
    <source>
        <dbReference type="PROSITE-ProRule" id="PRU00169"/>
    </source>
</evidence>
<comment type="function">
    <text evidence="8">May play the central regulatory role in sporulation. It may be an element of the effector pathway responsible for the activation of sporulation genes in response to nutritional stress. Spo0A may act in concert with spo0H (a sigma factor) to control the expression of some genes that are critical to the sporulation process.</text>
</comment>
<evidence type="ECO:0000256" key="11">
    <source>
        <dbReference type="SAM" id="Coils"/>
    </source>
</evidence>
<organism evidence="15 16">
    <name type="scientific">Qiania dongpingensis</name>
    <dbReference type="NCBI Taxonomy" id="2763669"/>
    <lineage>
        <taxon>Bacteria</taxon>
        <taxon>Bacillati</taxon>
        <taxon>Bacillota</taxon>
        <taxon>Clostridia</taxon>
        <taxon>Lachnospirales</taxon>
        <taxon>Lachnospiraceae</taxon>
        <taxon>Qiania</taxon>
    </lineage>
</organism>
<feature type="domain" description="PAC" evidence="14">
    <location>
        <begin position="332"/>
        <end position="383"/>
    </location>
</feature>
<keyword evidence="6" id="KW-0418">Kinase</keyword>
<keyword evidence="16" id="KW-1185">Reference proteome</keyword>
<dbReference type="EMBL" id="CP060634">
    <property type="protein sequence ID" value="QNM05023.1"/>
    <property type="molecule type" value="Genomic_DNA"/>
</dbReference>
<dbReference type="SMART" id="SM00448">
    <property type="entry name" value="REC"/>
    <property type="match status" value="2"/>
</dbReference>
<dbReference type="PROSITE" id="PS50110">
    <property type="entry name" value="RESPONSE_REGULATORY"/>
    <property type="match status" value="2"/>
</dbReference>
<dbReference type="Proteomes" id="UP000515823">
    <property type="component" value="Chromosome"/>
</dbReference>
<evidence type="ECO:0000313" key="15">
    <source>
        <dbReference type="EMBL" id="QNM05023.1"/>
    </source>
</evidence>
<dbReference type="InterPro" id="IPR005467">
    <property type="entry name" value="His_kinase_dom"/>
</dbReference>
<evidence type="ECO:0000256" key="6">
    <source>
        <dbReference type="ARBA" id="ARBA00022777"/>
    </source>
</evidence>
<dbReference type="Gene3D" id="1.10.287.130">
    <property type="match status" value="1"/>
</dbReference>
<evidence type="ECO:0000259" key="12">
    <source>
        <dbReference type="PROSITE" id="PS50109"/>
    </source>
</evidence>
<evidence type="ECO:0000259" key="13">
    <source>
        <dbReference type="PROSITE" id="PS50110"/>
    </source>
</evidence>
<evidence type="ECO:0000256" key="1">
    <source>
        <dbReference type="ARBA" id="ARBA00000085"/>
    </source>
</evidence>
<feature type="domain" description="Histidine kinase" evidence="12">
    <location>
        <begin position="796"/>
        <end position="1019"/>
    </location>
</feature>
<dbReference type="PROSITE" id="PS50109">
    <property type="entry name" value="HIS_KIN"/>
    <property type="match status" value="1"/>
</dbReference>
<dbReference type="Gene3D" id="3.30.565.10">
    <property type="entry name" value="Histidine kinase-like ATPase, C-terminal domain"/>
    <property type="match status" value="1"/>
</dbReference>
<comment type="catalytic activity">
    <reaction evidence="1">
        <text>ATP + protein L-histidine = ADP + protein N-phospho-L-histidine.</text>
        <dbReference type="EC" id="2.7.13.3"/>
    </reaction>
</comment>
<dbReference type="PROSITE" id="PS50113">
    <property type="entry name" value="PAC"/>
    <property type="match status" value="2"/>
</dbReference>
<feature type="coiled-coil region" evidence="11">
    <location>
        <begin position="759"/>
        <end position="786"/>
    </location>
</feature>
<dbReference type="Pfam" id="PF00072">
    <property type="entry name" value="Response_reg"/>
    <property type="match status" value="2"/>
</dbReference>
<reference evidence="15 16" key="1">
    <citation type="submission" date="2020-08" db="EMBL/GenBank/DDBJ databases">
        <authorList>
            <person name="Liu C."/>
            <person name="Sun Q."/>
        </authorList>
    </citation>
    <scope>NUCLEOTIDE SEQUENCE [LARGE SCALE GENOMIC DNA]</scope>
    <source>
        <strain evidence="15 16">NSJ-38</strain>
    </source>
</reference>
<dbReference type="PRINTS" id="PR00344">
    <property type="entry name" value="BCTRLSENSOR"/>
</dbReference>
<evidence type="ECO:0000256" key="7">
    <source>
        <dbReference type="ARBA" id="ARBA00023012"/>
    </source>
</evidence>
<dbReference type="InterPro" id="IPR036890">
    <property type="entry name" value="HATPase_C_sf"/>
</dbReference>
<keyword evidence="11" id="KW-0175">Coiled coil</keyword>
<proteinExistence type="inferred from homology"/>
<dbReference type="GO" id="GO:0000155">
    <property type="term" value="F:phosphorelay sensor kinase activity"/>
    <property type="evidence" value="ECO:0007669"/>
    <property type="project" value="InterPro"/>
</dbReference>
<feature type="modified residue" description="4-aspartylphosphate" evidence="10">
    <location>
        <position position="1228"/>
    </location>
</feature>
<dbReference type="InterPro" id="IPR036097">
    <property type="entry name" value="HisK_dim/P_sf"/>
</dbReference>
<protein>
    <recommendedName>
        <fullName evidence="9">Circadian input-output histidine kinase CikA</fullName>
        <ecNumber evidence="3">2.7.13.3</ecNumber>
    </recommendedName>
    <alternativeName>
        <fullName evidence="4">Stage 0 sporulation protein A homolog</fullName>
    </alternativeName>
</protein>
<dbReference type="SUPFAM" id="SSF55874">
    <property type="entry name" value="ATPase domain of HSP90 chaperone/DNA topoisomerase II/histidine kinase"/>
    <property type="match status" value="1"/>
</dbReference>
<dbReference type="SUPFAM" id="SSF47384">
    <property type="entry name" value="Homodimeric domain of signal transducing histidine kinase"/>
    <property type="match status" value="1"/>
</dbReference>
<dbReference type="InterPro" id="IPR003594">
    <property type="entry name" value="HATPase_dom"/>
</dbReference>
<dbReference type="Pfam" id="PF00512">
    <property type="entry name" value="HisKA"/>
    <property type="match status" value="1"/>
</dbReference>
<sequence length="1315" mass="149880">MNKEIGKNGSQMLEKILNHMGDTAVYAIRRDTHELLFFNDRVKAVSPDIRLGLVCHEIWEGYCGNCPLQTLGEKESNTTVSYDDPFGKVVDISATKIDWGTEETPAYLISVTPHTYSIQEQELELEREKLAAVAGKVYPVIYSVNLTKNTYSVVEFQSSDSYLPPASGKFDDLPLLASKTVHPDYQKQYIRTFGREKLLEDYKNGVKELGLEFPQLYRDGSYQWVSVQVIFLENALSDDVMEITLCKNIHEQRLARKKEERERQAVYDSLPGGIVKCLADESFTILSMSRNFREMFGIMGGGERKAADLFRGKNREADLSYCRTSAAAGKPIRLDGQYADSTGRSIWLHVEGKMTGEQNGIPEYTMTVLDITGRKEAEEELKQEKMKYKIAVESAADIFYEYFPDEDLFVSQENPEMGGRAAKLEHYRQMMGEILHPEEAPLVDRILKGELRQAEVRIIPYGGSDYRWYLVQGDPIRKDGEKERVVGTLRDITQLKQREELFRSRETLMTASIMTLFGELLVLDIETGRFIAYKSSSGMEAIQEQKDFTLFCREYGGNLIHPEDRGRFFTIFSMDNIRRIAKEGRKKVLLEARRLDEEGRYRWCELMGNLLEDEKANVMLLTFRDIHELYMARAESRIANERLLTSVNHFYDAIYEWNLTGGEAYAWKGFQGYPEPFRMEESVEKHYERVLRDYIHPDHRGEFEENFAPERLTNSFKENQSEHFMEFRNKCPDGQYYWFTMNVQLLENVDGELRAMIYMKNVDVQKKEQERQKKALQDALALAEQASLAKSDFLSRMSHDIRTPMNAIIGMTAIAAVSLDNKEKMTDCLGKIGLSARYLLSLLNDVLDMSKIESGKMDLAKEPFDLQELIQSVTQMIYAQASAKGQEFTVTVDEHLEHSYIGDSLRINQILMNLLSNAVKYTRESGHVSLRLESMRQTKDKEWLRVQVSDDGIGISEEFQKKMFQPFEQESQESGRVFEGSGLGLSIVQNLLRMMGGSIAVESGQGKGTCFTVELPLQRTVSGAAEDYMLPGDMEVLVTDDDPFVCEQAQAILNHMGVKVEWVVSGAEAVESVRRRSGRGESFDVAIIDWKMPGMDGVETTRQIRRIVGKDILVIVMSAYDWSDVEEEARAAGVDLFLAKPFFTSTLGAVLRQAAKTDMMEEKCQLKEEAAFDHERVLLVEDSEMNREIAQTLLEMRGIQVDTAEDGRIAVEKFLSARSGTYQAVLMDIRMPHMDGLEATRRIRSADHPDAGRIPIVAMTANAFEDERREAEKAGIDEYLTKPIEQELLFGTLHRVFHSGRTCAGQSSALIAEDR</sequence>
<feature type="domain" description="Response regulatory" evidence="13">
    <location>
        <begin position="1035"/>
        <end position="1155"/>
    </location>
</feature>
<dbReference type="InterPro" id="IPR000700">
    <property type="entry name" value="PAS-assoc_C"/>
</dbReference>
<keyword evidence="5 10" id="KW-0597">Phosphoprotein</keyword>
<dbReference type="CDD" id="cd00082">
    <property type="entry name" value="HisKA"/>
    <property type="match status" value="1"/>
</dbReference>
<dbReference type="PANTHER" id="PTHR45339">
    <property type="entry name" value="HYBRID SIGNAL TRANSDUCTION HISTIDINE KINASE J"/>
    <property type="match status" value="1"/>
</dbReference>
<dbReference type="InterPro" id="IPR004358">
    <property type="entry name" value="Sig_transdc_His_kin-like_C"/>
</dbReference>